<feature type="domain" description="CREG-like beta-barrel" evidence="4">
    <location>
        <begin position="115"/>
        <end position="292"/>
    </location>
</feature>
<sequence>MKVYCQVRLALLVLVSCYEMIASREGCYHPDDHHCECEEGLTQSICEYEHGFEDEATRTETGNVWTSECNCDDNNDSVTDIDEAATKSNASDNNVPKSARDGGGGRAGGFTRTTPDQDASVARWVLQEAKWATLTTLSGSPLEPNRDDGSSSLLSASILPFAADHDTGRLFLYLLGDQHHHEATLTVSQASLNPSLFSIAGCGVDANSVVDAQDPRCAKLSVSGSLHPCSASHSVPEDCQTTGIQALFQSHPSMKDWPDDHNFVVHELIPFDDGFWMLANFGGGSAISRELYGSVEAAPHAIQGGSAVYVPPLSPHGENNGSPSDMPFWGNHAARARWVVHNSMWTTVSTIHHRNDVQEETNAASEVSFGNIRSVADLGGLHMSSSNGLPVFYVPDVDPTAVDMNAHQMEVALTFTEAAIANRVTDTGLICAGQDVGMPTCAQVTLYGTAKVLEAESSSYNAALSHFSKTHPLAPWLSQGGSHMGGHYYTIELSRVDILDYFGGVVDVPVKDYLTVTFEDQSQIGERNNTLVSLLILFLCLAVGFICGYWSHKYILDHKMSPSYTNIGLRANTKNKTNYSDCDVDSFEEEDEAPSFS</sequence>
<dbReference type="Pfam" id="PF13883">
    <property type="entry name" value="CREG_beta-barrel"/>
    <property type="match status" value="2"/>
</dbReference>
<evidence type="ECO:0000313" key="5">
    <source>
        <dbReference type="EMBL" id="KAG7340217.1"/>
    </source>
</evidence>
<proteinExistence type="predicted"/>
<reference evidence="5" key="1">
    <citation type="journal article" date="2021" name="Sci. Rep.">
        <title>Diploid genomic architecture of Nitzschia inconspicua, an elite biomass production diatom.</title>
        <authorList>
            <person name="Oliver A."/>
            <person name="Podell S."/>
            <person name="Pinowska A."/>
            <person name="Traller J.C."/>
            <person name="Smith S.R."/>
            <person name="McClure R."/>
            <person name="Beliaev A."/>
            <person name="Bohutskyi P."/>
            <person name="Hill E.A."/>
            <person name="Rabines A."/>
            <person name="Zheng H."/>
            <person name="Allen L.Z."/>
            <person name="Kuo A."/>
            <person name="Grigoriev I.V."/>
            <person name="Allen A.E."/>
            <person name="Hazlebeck D."/>
            <person name="Allen E.E."/>
        </authorList>
    </citation>
    <scope>NUCLEOTIDE SEQUENCE</scope>
    <source>
        <strain evidence="5">Hildebrandi</strain>
    </source>
</reference>
<feature type="transmembrane region" description="Helical" evidence="2">
    <location>
        <begin position="531"/>
        <end position="550"/>
    </location>
</feature>
<accession>A0A9K3KAN6</accession>
<feature type="region of interest" description="Disordered" evidence="1">
    <location>
        <begin position="85"/>
        <end position="115"/>
    </location>
</feature>
<evidence type="ECO:0000259" key="4">
    <source>
        <dbReference type="Pfam" id="PF13883"/>
    </source>
</evidence>
<comment type="caution">
    <text evidence="5">The sequence shown here is derived from an EMBL/GenBank/DDBJ whole genome shotgun (WGS) entry which is preliminary data.</text>
</comment>
<protein>
    <submittedName>
        <fullName evidence="5">Pyridoxamine 5'-phosphate oxidase</fullName>
    </submittedName>
</protein>
<keyword evidence="2" id="KW-0472">Membrane</keyword>
<gene>
    <name evidence="5" type="ORF">IV203_023760</name>
</gene>
<keyword evidence="2" id="KW-1133">Transmembrane helix</keyword>
<dbReference type="AlphaFoldDB" id="A0A9K3KAN6"/>
<dbReference type="PANTHER" id="PTHR13343">
    <property type="entry name" value="CREG1 PROTEIN"/>
    <property type="match status" value="1"/>
</dbReference>
<evidence type="ECO:0000256" key="3">
    <source>
        <dbReference type="SAM" id="SignalP"/>
    </source>
</evidence>
<evidence type="ECO:0000313" key="6">
    <source>
        <dbReference type="Proteomes" id="UP000693970"/>
    </source>
</evidence>
<keyword evidence="3" id="KW-0732">Signal</keyword>
<feature type="chain" id="PRO_5039924939" evidence="3">
    <location>
        <begin position="24"/>
        <end position="597"/>
    </location>
</feature>
<dbReference type="EMBL" id="JAGRRH010000027">
    <property type="protein sequence ID" value="KAG7340217.1"/>
    <property type="molecule type" value="Genomic_DNA"/>
</dbReference>
<dbReference type="InterPro" id="IPR055343">
    <property type="entry name" value="CREG_beta-barrel"/>
</dbReference>
<feature type="signal peptide" evidence="3">
    <location>
        <begin position="1"/>
        <end position="23"/>
    </location>
</feature>
<evidence type="ECO:0000256" key="1">
    <source>
        <dbReference type="SAM" id="MobiDB-lite"/>
    </source>
</evidence>
<keyword evidence="2" id="KW-0812">Transmembrane</keyword>
<dbReference type="PANTHER" id="PTHR13343:SF17">
    <property type="entry name" value="CELLULAR REPRESSOR OF E1A-STIMULATED GENES, ISOFORM A"/>
    <property type="match status" value="1"/>
</dbReference>
<evidence type="ECO:0000256" key="2">
    <source>
        <dbReference type="SAM" id="Phobius"/>
    </source>
</evidence>
<keyword evidence="6" id="KW-1185">Reference proteome</keyword>
<feature type="compositionally biased region" description="Polar residues" evidence="1">
    <location>
        <begin position="86"/>
        <end position="96"/>
    </location>
</feature>
<reference evidence="5" key="2">
    <citation type="submission" date="2021-04" db="EMBL/GenBank/DDBJ databases">
        <authorList>
            <person name="Podell S."/>
        </authorList>
    </citation>
    <scope>NUCLEOTIDE SEQUENCE</scope>
    <source>
        <strain evidence="5">Hildebrandi</strain>
    </source>
</reference>
<dbReference type="Proteomes" id="UP000693970">
    <property type="component" value="Unassembled WGS sequence"/>
</dbReference>
<feature type="domain" description="CREG-like beta-barrel" evidence="4">
    <location>
        <begin position="331"/>
        <end position="514"/>
    </location>
</feature>
<organism evidence="5 6">
    <name type="scientific">Nitzschia inconspicua</name>
    <dbReference type="NCBI Taxonomy" id="303405"/>
    <lineage>
        <taxon>Eukaryota</taxon>
        <taxon>Sar</taxon>
        <taxon>Stramenopiles</taxon>
        <taxon>Ochrophyta</taxon>
        <taxon>Bacillariophyta</taxon>
        <taxon>Bacillariophyceae</taxon>
        <taxon>Bacillariophycidae</taxon>
        <taxon>Bacillariales</taxon>
        <taxon>Bacillariaceae</taxon>
        <taxon>Nitzschia</taxon>
    </lineage>
</organism>
<name>A0A9K3KAN6_9STRA</name>
<dbReference type="OrthoDB" id="46836at2759"/>